<comment type="caution">
    <text evidence="2">The sequence shown here is derived from an EMBL/GenBank/DDBJ whole genome shotgun (WGS) entry which is preliminary data.</text>
</comment>
<dbReference type="InterPro" id="IPR029063">
    <property type="entry name" value="SAM-dependent_MTases_sf"/>
</dbReference>
<proteinExistence type="predicted"/>
<dbReference type="EMBL" id="JBHGVX010000001">
    <property type="protein sequence ID" value="KAL1801742.1"/>
    <property type="molecule type" value="Genomic_DNA"/>
</dbReference>
<dbReference type="CDD" id="cd02440">
    <property type="entry name" value="AdoMet_MTases"/>
    <property type="match status" value="1"/>
</dbReference>
<dbReference type="Proteomes" id="UP001578633">
    <property type="component" value="Chromosome 1"/>
</dbReference>
<name>A0ABR3UZ56_9PLEO</name>
<reference evidence="2 3" key="1">
    <citation type="submission" date="2024-09" db="EMBL/GenBank/DDBJ databases">
        <title>T2T genomes of carrot and Alternaria dauci and their utility for understanding host-pathogen interaction during carrot leaf blight disease.</title>
        <authorList>
            <person name="Liu W."/>
            <person name="Xu S."/>
            <person name="Ou C."/>
            <person name="Liu X."/>
            <person name="Zhuang F."/>
            <person name="Deng X.W."/>
        </authorList>
    </citation>
    <scope>NUCLEOTIDE SEQUENCE [LARGE SCALE GENOMIC DNA]</scope>
    <source>
        <strain evidence="2 3">A2016</strain>
    </source>
</reference>
<gene>
    <name evidence="2" type="ORF">ACET3X_002084</name>
</gene>
<feature type="domain" description="Methyltransferase" evidence="1">
    <location>
        <begin position="66"/>
        <end position="166"/>
    </location>
</feature>
<dbReference type="GeneID" id="96082406"/>
<dbReference type="RefSeq" id="XP_069312326.1">
    <property type="nucleotide sequence ID" value="XM_069447447.1"/>
</dbReference>
<dbReference type="InterPro" id="IPR041698">
    <property type="entry name" value="Methyltransf_25"/>
</dbReference>
<dbReference type="Pfam" id="PF13649">
    <property type="entry name" value="Methyltransf_25"/>
    <property type="match status" value="1"/>
</dbReference>
<keyword evidence="3" id="KW-1185">Reference proteome</keyword>
<organism evidence="2 3">
    <name type="scientific">Alternaria dauci</name>
    <dbReference type="NCBI Taxonomy" id="48095"/>
    <lineage>
        <taxon>Eukaryota</taxon>
        <taxon>Fungi</taxon>
        <taxon>Dikarya</taxon>
        <taxon>Ascomycota</taxon>
        <taxon>Pezizomycotina</taxon>
        <taxon>Dothideomycetes</taxon>
        <taxon>Pleosporomycetidae</taxon>
        <taxon>Pleosporales</taxon>
        <taxon>Pleosporineae</taxon>
        <taxon>Pleosporaceae</taxon>
        <taxon>Alternaria</taxon>
        <taxon>Alternaria sect. Porri</taxon>
    </lineage>
</organism>
<evidence type="ECO:0000313" key="3">
    <source>
        <dbReference type="Proteomes" id="UP001578633"/>
    </source>
</evidence>
<evidence type="ECO:0000259" key="1">
    <source>
        <dbReference type="Pfam" id="PF13649"/>
    </source>
</evidence>
<dbReference type="PANTHER" id="PTHR43591">
    <property type="entry name" value="METHYLTRANSFERASE"/>
    <property type="match status" value="1"/>
</dbReference>
<sequence length="237" mass="26424">MSEPVLKGTLPADLKARMKASYDAIATTYNTKFYKVDDTLRTDYLGRLVTLLLSRKSSDAKPSFNVLELGCGAGVPATKFLLDNKDVNFTITGNDISTSQLDLARQNLAGYVNQGRLSLHEGDMLALSFPEETFDAITAFYSIIHLPRDEQTELMRMIGKWLKPGGYFLANFSVRDMLGLEAERWLEHEQGWMFWSGWGEEGSVKMVEGVGLKVLVKEVRQAVGDEAFVWVLAQKGG</sequence>
<protein>
    <recommendedName>
        <fullName evidence="1">Methyltransferase domain-containing protein</fullName>
    </recommendedName>
</protein>
<dbReference type="SUPFAM" id="SSF53335">
    <property type="entry name" value="S-adenosyl-L-methionine-dependent methyltransferases"/>
    <property type="match status" value="1"/>
</dbReference>
<accession>A0ABR3UZ56</accession>
<evidence type="ECO:0000313" key="2">
    <source>
        <dbReference type="EMBL" id="KAL1801742.1"/>
    </source>
</evidence>
<dbReference type="Gene3D" id="3.40.50.150">
    <property type="entry name" value="Vaccinia Virus protein VP39"/>
    <property type="match status" value="1"/>
</dbReference>